<sequence>MKNWFLNLAIKKKLTVTFSSIIILFLLVNGIALLNMKTINTHVVQFAEELLKGTDLLIQIDRDMQQALVAQRTMIFSAVGSQQFENLKKDNQENIQQATDRWEQFKKIDVDGIDKSLYEKYEAAKEKWVDYSNRIVAARESDTPEGRLEAIELSFREGNQSFEEARDIIDKLTEQIENVASMESADAASSYNTATTVTVIGLLLSGLIAFIGGYLLFGSIGKPVEEATNLMTELKKGHLNVRLDVKSKDEVGILSAAINDFAESLKNFNRIMDKVSRGDLSEEAQILDAKDELTPGLNKIVTTLRRLREETVKLISSSLEGNLNVRGNVQGLDGVYKEIIEGFNKTLDAIIMPIQEGADALEKIAKGDLTVRINSDYKGDFTIIKNSINQLSHSFNNILNEVVASVQAAASAADQISASAEEMAAGAQEQSAQSSEVAAAVAEITQTILETTKNADFAAKAAKESGETARNGGVVVEETIAGINRIAEVVQKSAATVQKLGLNSDKIGEIIQVIDEIADQTNLLALNAAIEAARAGEQGRGFAVVADEVRKLAERTTKATKEIASMIKEIQKDTSGAVESMNLGTQEVEKGKASADKARQSLKAIITGAEEVVDIASQVAAASQQQSAAVEQIGKNIEFINNVTGQSAMGIQQIAKASENLRYLTENLQSLVTRFKIDAVSDVSQPRLLNVG</sequence>
<dbReference type="GO" id="GO:0004888">
    <property type="term" value="F:transmembrane signaling receptor activity"/>
    <property type="evidence" value="ECO:0007669"/>
    <property type="project" value="InterPro"/>
</dbReference>
<evidence type="ECO:0000256" key="1">
    <source>
        <dbReference type="ARBA" id="ARBA00004370"/>
    </source>
</evidence>
<dbReference type="Gene3D" id="1.10.287.950">
    <property type="entry name" value="Methyl-accepting chemotaxis protein"/>
    <property type="match status" value="1"/>
</dbReference>
<comment type="similarity">
    <text evidence="3">Belongs to the methyl-accepting chemotaxis (MCP) protein family.</text>
</comment>
<dbReference type="PROSITE" id="PS50885">
    <property type="entry name" value="HAMP"/>
    <property type="match status" value="2"/>
</dbReference>
<dbReference type="InterPro" id="IPR024478">
    <property type="entry name" value="HlyB_4HB_MCP"/>
</dbReference>
<dbReference type="PANTHER" id="PTHR32089:SF112">
    <property type="entry name" value="LYSOZYME-LIKE PROTEIN-RELATED"/>
    <property type="match status" value="1"/>
</dbReference>
<evidence type="ECO:0000256" key="4">
    <source>
        <dbReference type="PROSITE-ProRule" id="PRU00284"/>
    </source>
</evidence>
<dbReference type="InterPro" id="IPR004089">
    <property type="entry name" value="MCPsignal_dom"/>
</dbReference>
<comment type="subcellular location">
    <subcellularLocation>
        <location evidence="1">Membrane</location>
    </subcellularLocation>
</comment>
<dbReference type="SMART" id="SM00283">
    <property type="entry name" value="MA"/>
    <property type="match status" value="1"/>
</dbReference>
<dbReference type="PRINTS" id="PR00260">
    <property type="entry name" value="CHEMTRNSDUCR"/>
</dbReference>
<keyword evidence="5" id="KW-0472">Membrane</keyword>
<keyword evidence="5" id="KW-1133">Transmembrane helix</keyword>
<dbReference type="Pfam" id="PF00672">
    <property type="entry name" value="HAMP"/>
    <property type="match status" value="1"/>
</dbReference>
<dbReference type="GO" id="GO:0006935">
    <property type="term" value="P:chemotaxis"/>
    <property type="evidence" value="ECO:0007669"/>
    <property type="project" value="InterPro"/>
</dbReference>
<dbReference type="SUPFAM" id="SSF158472">
    <property type="entry name" value="HAMP domain-like"/>
    <property type="match status" value="1"/>
</dbReference>
<dbReference type="GO" id="GO:0007165">
    <property type="term" value="P:signal transduction"/>
    <property type="evidence" value="ECO:0007669"/>
    <property type="project" value="UniProtKB-KW"/>
</dbReference>
<dbReference type="HOGENOM" id="CLU_000445_107_27_10"/>
<dbReference type="SUPFAM" id="SSF58104">
    <property type="entry name" value="Methyl-accepting chemotaxis protein (MCP) signaling domain"/>
    <property type="match status" value="1"/>
</dbReference>
<dbReference type="Proteomes" id="UP000009011">
    <property type="component" value="Chromosome"/>
</dbReference>
<dbReference type="CDD" id="cd11386">
    <property type="entry name" value="MCP_signal"/>
    <property type="match status" value="1"/>
</dbReference>
<dbReference type="Gene3D" id="6.10.340.10">
    <property type="match status" value="1"/>
</dbReference>
<evidence type="ECO:0000256" key="2">
    <source>
        <dbReference type="ARBA" id="ARBA00023224"/>
    </source>
</evidence>
<dbReference type="PANTHER" id="PTHR32089">
    <property type="entry name" value="METHYL-ACCEPTING CHEMOTAXIS PROTEIN MCPB"/>
    <property type="match status" value="1"/>
</dbReference>
<dbReference type="Pfam" id="PF00015">
    <property type="entry name" value="MCPsignal"/>
    <property type="match status" value="1"/>
</dbReference>
<dbReference type="InterPro" id="IPR003660">
    <property type="entry name" value="HAMP_dom"/>
</dbReference>
<dbReference type="SMART" id="SM00304">
    <property type="entry name" value="HAMP"/>
    <property type="match status" value="2"/>
</dbReference>
<evidence type="ECO:0000313" key="8">
    <source>
        <dbReference type="EMBL" id="AFN74063.1"/>
    </source>
</evidence>
<dbReference type="RefSeq" id="WP_014855499.1">
    <property type="nucleotide sequence ID" value="NC_018178.1"/>
</dbReference>
<keyword evidence="2 4" id="KW-0807">Transducer</keyword>
<dbReference type="KEGG" id="mro:MROS_0822"/>
<evidence type="ECO:0000259" key="7">
    <source>
        <dbReference type="PROSITE" id="PS50885"/>
    </source>
</evidence>
<dbReference type="Gene3D" id="1.20.120.1530">
    <property type="match status" value="1"/>
</dbReference>
<proteinExistence type="inferred from homology"/>
<dbReference type="FunFam" id="1.10.287.950:FF:000001">
    <property type="entry name" value="Methyl-accepting chemotaxis sensory transducer"/>
    <property type="match status" value="1"/>
</dbReference>
<dbReference type="InterPro" id="IPR004090">
    <property type="entry name" value="Chemotax_Me-accpt_rcpt"/>
</dbReference>
<evidence type="ECO:0000256" key="3">
    <source>
        <dbReference type="ARBA" id="ARBA00029447"/>
    </source>
</evidence>
<dbReference type="GO" id="GO:0016020">
    <property type="term" value="C:membrane"/>
    <property type="evidence" value="ECO:0007669"/>
    <property type="project" value="UniProtKB-SubCell"/>
</dbReference>
<dbReference type="Pfam" id="PF12729">
    <property type="entry name" value="4HB_MCP_1"/>
    <property type="match status" value="1"/>
</dbReference>
<dbReference type="AlphaFoldDB" id="I6ZYG0"/>
<dbReference type="eggNOG" id="COG0840">
    <property type="taxonomic scope" value="Bacteria"/>
</dbReference>
<gene>
    <name evidence="8" type="ordered locus">MROS_0822</name>
</gene>
<feature type="domain" description="Methyl-accepting transducer" evidence="6">
    <location>
        <begin position="405"/>
        <end position="641"/>
    </location>
</feature>
<feature type="transmembrane region" description="Helical" evidence="5">
    <location>
        <begin position="197"/>
        <end position="217"/>
    </location>
</feature>
<evidence type="ECO:0000313" key="9">
    <source>
        <dbReference type="Proteomes" id="UP000009011"/>
    </source>
</evidence>
<protein>
    <submittedName>
        <fullName evidence="8">Methyl-accepting chemotaxis sensory transducer</fullName>
    </submittedName>
</protein>
<dbReference type="CDD" id="cd06225">
    <property type="entry name" value="HAMP"/>
    <property type="match status" value="2"/>
</dbReference>
<dbReference type="PROSITE" id="PS50111">
    <property type="entry name" value="CHEMOTAXIS_TRANSDUC_2"/>
    <property type="match status" value="1"/>
</dbReference>
<dbReference type="Pfam" id="PF18947">
    <property type="entry name" value="HAMP_2"/>
    <property type="match status" value="1"/>
</dbReference>
<name>I6ZYG0_MELRP</name>
<evidence type="ECO:0000256" key="5">
    <source>
        <dbReference type="SAM" id="Phobius"/>
    </source>
</evidence>
<keyword evidence="5" id="KW-0812">Transmembrane</keyword>
<dbReference type="STRING" id="1191523.MROS_0822"/>
<keyword evidence="9" id="KW-1185">Reference proteome</keyword>
<feature type="domain" description="HAMP" evidence="7">
    <location>
        <begin position="348"/>
        <end position="400"/>
    </location>
</feature>
<dbReference type="eggNOG" id="COG2972">
    <property type="taxonomic scope" value="Bacteria"/>
</dbReference>
<evidence type="ECO:0000259" key="6">
    <source>
        <dbReference type="PROSITE" id="PS50111"/>
    </source>
</evidence>
<accession>I6ZYG0</accession>
<reference evidence="8 9" key="1">
    <citation type="journal article" date="2013" name="PLoS ONE">
        <title>Genomic analysis of Melioribacter roseus, facultatively anaerobic organotrophic bacterium representing a novel deep lineage within Bacteriodetes/Chlorobi group.</title>
        <authorList>
            <person name="Kadnikov V.V."/>
            <person name="Mardanov A.V."/>
            <person name="Podosokorskaya O.A."/>
            <person name="Gavrilov S.N."/>
            <person name="Kublanov I.V."/>
            <person name="Beletsky A.V."/>
            <person name="Bonch-Osmolovskaya E.A."/>
            <person name="Ravin N.V."/>
        </authorList>
    </citation>
    <scope>NUCLEOTIDE SEQUENCE [LARGE SCALE GENOMIC DNA]</scope>
    <source>
        <strain evidence="9">JCM 17771 / P3M-2</strain>
    </source>
</reference>
<feature type="domain" description="HAMP" evidence="7">
    <location>
        <begin position="218"/>
        <end position="270"/>
    </location>
</feature>
<dbReference type="EMBL" id="CP003557">
    <property type="protein sequence ID" value="AFN74063.1"/>
    <property type="molecule type" value="Genomic_DNA"/>
</dbReference>
<organism evidence="8 9">
    <name type="scientific">Melioribacter roseus (strain DSM 23840 / JCM 17771 / VKM B-2668 / P3M-2)</name>
    <dbReference type="NCBI Taxonomy" id="1191523"/>
    <lineage>
        <taxon>Bacteria</taxon>
        <taxon>Pseudomonadati</taxon>
        <taxon>Ignavibacteriota</taxon>
        <taxon>Ignavibacteria</taxon>
        <taxon>Ignavibacteriales</taxon>
        <taxon>Melioribacteraceae</taxon>
        <taxon>Melioribacter</taxon>
    </lineage>
</organism>
<dbReference type="OrthoDB" id="1495901at2"/>